<feature type="non-terminal residue" evidence="1">
    <location>
        <position position="1"/>
    </location>
</feature>
<sequence length="158" mass="17121">ILLFVLGATADDDGRSITVSKLTLGENCVLQGALYKCNVKSGEVLELRGKVTINGGEYKHYGVDCMYFTVRWSKKSLGDIFTYSPTCQKSGGTVVIGGECSVTSIAEGCYPLESNCLITCPDSKPMSMSLRIDATIKWSDGKTTKKKDMGKVNININK</sequence>
<organism evidence="1">
    <name type="scientific">Graphocephala atropunctata</name>
    <dbReference type="NCBI Taxonomy" id="36148"/>
    <lineage>
        <taxon>Eukaryota</taxon>
        <taxon>Metazoa</taxon>
        <taxon>Ecdysozoa</taxon>
        <taxon>Arthropoda</taxon>
        <taxon>Hexapoda</taxon>
        <taxon>Insecta</taxon>
        <taxon>Pterygota</taxon>
        <taxon>Neoptera</taxon>
        <taxon>Paraneoptera</taxon>
        <taxon>Hemiptera</taxon>
        <taxon>Auchenorrhyncha</taxon>
        <taxon>Membracoidea</taxon>
        <taxon>Cicadellidae</taxon>
        <taxon>Cicadellinae</taxon>
        <taxon>Cicadellini</taxon>
        <taxon>Graphocephala</taxon>
    </lineage>
</organism>
<gene>
    <name evidence="1" type="ORF">g.12595</name>
</gene>
<name>A0A1B6MQ67_9HEMI</name>
<proteinExistence type="predicted"/>
<reference evidence="1" key="1">
    <citation type="submission" date="2015-11" db="EMBL/GenBank/DDBJ databases">
        <title>De novo transcriptome assembly of four potential Pierce s Disease insect vectors from Arizona vineyards.</title>
        <authorList>
            <person name="Tassone E.E."/>
        </authorList>
    </citation>
    <scope>NUCLEOTIDE SEQUENCE</scope>
</reference>
<accession>A0A1B6MQ67</accession>
<dbReference type="EMBL" id="GEBQ01001972">
    <property type="protein sequence ID" value="JAT38005.1"/>
    <property type="molecule type" value="Transcribed_RNA"/>
</dbReference>
<protein>
    <submittedName>
        <fullName evidence="1">Uncharacterized protein</fullName>
    </submittedName>
</protein>
<dbReference type="AlphaFoldDB" id="A0A1B6MQ67"/>
<evidence type="ECO:0000313" key="1">
    <source>
        <dbReference type="EMBL" id="JAT38005.1"/>
    </source>
</evidence>